<proteinExistence type="predicted"/>
<evidence type="ECO:0000313" key="1">
    <source>
        <dbReference type="EMBL" id="PTQ35348.1"/>
    </source>
</evidence>
<evidence type="ECO:0000313" key="2">
    <source>
        <dbReference type="Proteomes" id="UP000244005"/>
    </source>
</evidence>
<dbReference type="Proteomes" id="UP000244005">
    <property type="component" value="Unassembled WGS sequence"/>
</dbReference>
<keyword evidence="2" id="KW-1185">Reference proteome</keyword>
<name>A0A2R6WNC3_MARPO</name>
<protein>
    <submittedName>
        <fullName evidence="1">Uncharacterized protein</fullName>
    </submittedName>
</protein>
<gene>
    <name evidence="1" type="ORF">MARPO_0072s0086</name>
</gene>
<organism evidence="1 2">
    <name type="scientific">Marchantia polymorpha</name>
    <name type="common">Common liverwort</name>
    <name type="synonym">Marchantia aquatica</name>
    <dbReference type="NCBI Taxonomy" id="3197"/>
    <lineage>
        <taxon>Eukaryota</taxon>
        <taxon>Viridiplantae</taxon>
        <taxon>Streptophyta</taxon>
        <taxon>Embryophyta</taxon>
        <taxon>Marchantiophyta</taxon>
        <taxon>Marchantiopsida</taxon>
        <taxon>Marchantiidae</taxon>
        <taxon>Marchantiales</taxon>
        <taxon>Marchantiaceae</taxon>
        <taxon>Marchantia</taxon>
    </lineage>
</organism>
<dbReference type="AlphaFoldDB" id="A0A2R6WNC3"/>
<dbReference type="Gramene" id="Mp2g22450.1">
    <property type="protein sequence ID" value="Mp2g22450.1.cds"/>
    <property type="gene ID" value="Mp2g22450"/>
</dbReference>
<dbReference type="EMBL" id="KZ772744">
    <property type="protein sequence ID" value="PTQ35348.1"/>
    <property type="molecule type" value="Genomic_DNA"/>
</dbReference>
<accession>A0A2R6WNC3</accession>
<reference evidence="2" key="1">
    <citation type="journal article" date="2017" name="Cell">
        <title>Insights into land plant evolution garnered from the Marchantia polymorpha genome.</title>
        <authorList>
            <person name="Bowman J.L."/>
            <person name="Kohchi T."/>
            <person name="Yamato K.T."/>
            <person name="Jenkins J."/>
            <person name="Shu S."/>
            <person name="Ishizaki K."/>
            <person name="Yamaoka S."/>
            <person name="Nishihama R."/>
            <person name="Nakamura Y."/>
            <person name="Berger F."/>
            <person name="Adam C."/>
            <person name="Aki S.S."/>
            <person name="Althoff F."/>
            <person name="Araki T."/>
            <person name="Arteaga-Vazquez M.A."/>
            <person name="Balasubrmanian S."/>
            <person name="Barry K."/>
            <person name="Bauer D."/>
            <person name="Boehm C.R."/>
            <person name="Briginshaw L."/>
            <person name="Caballero-Perez J."/>
            <person name="Catarino B."/>
            <person name="Chen F."/>
            <person name="Chiyoda S."/>
            <person name="Chovatia M."/>
            <person name="Davies K.M."/>
            <person name="Delmans M."/>
            <person name="Demura T."/>
            <person name="Dierschke T."/>
            <person name="Dolan L."/>
            <person name="Dorantes-Acosta A.E."/>
            <person name="Eklund D.M."/>
            <person name="Florent S.N."/>
            <person name="Flores-Sandoval E."/>
            <person name="Fujiyama A."/>
            <person name="Fukuzawa H."/>
            <person name="Galik B."/>
            <person name="Grimanelli D."/>
            <person name="Grimwood J."/>
            <person name="Grossniklaus U."/>
            <person name="Hamada T."/>
            <person name="Haseloff J."/>
            <person name="Hetherington A.J."/>
            <person name="Higo A."/>
            <person name="Hirakawa Y."/>
            <person name="Hundley H.N."/>
            <person name="Ikeda Y."/>
            <person name="Inoue K."/>
            <person name="Inoue S.I."/>
            <person name="Ishida S."/>
            <person name="Jia Q."/>
            <person name="Kakita M."/>
            <person name="Kanazawa T."/>
            <person name="Kawai Y."/>
            <person name="Kawashima T."/>
            <person name="Kennedy M."/>
            <person name="Kinose K."/>
            <person name="Kinoshita T."/>
            <person name="Kohara Y."/>
            <person name="Koide E."/>
            <person name="Komatsu K."/>
            <person name="Kopischke S."/>
            <person name="Kubo M."/>
            <person name="Kyozuka J."/>
            <person name="Lagercrantz U."/>
            <person name="Lin S.S."/>
            <person name="Lindquist E."/>
            <person name="Lipzen A.M."/>
            <person name="Lu C.W."/>
            <person name="De Luna E."/>
            <person name="Martienssen R.A."/>
            <person name="Minamino N."/>
            <person name="Mizutani M."/>
            <person name="Mizutani M."/>
            <person name="Mochizuki N."/>
            <person name="Monte I."/>
            <person name="Mosher R."/>
            <person name="Nagasaki H."/>
            <person name="Nakagami H."/>
            <person name="Naramoto S."/>
            <person name="Nishitani K."/>
            <person name="Ohtani M."/>
            <person name="Okamoto T."/>
            <person name="Okumura M."/>
            <person name="Phillips J."/>
            <person name="Pollak B."/>
            <person name="Reinders A."/>
            <person name="Rovekamp M."/>
            <person name="Sano R."/>
            <person name="Sawa S."/>
            <person name="Schmid M.W."/>
            <person name="Shirakawa M."/>
            <person name="Solano R."/>
            <person name="Spunde A."/>
            <person name="Suetsugu N."/>
            <person name="Sugano S."/>
            <person name="Sugiyama A."/>
            <person name="Sun R."/>
            <person name="Suzuki Y."/>
            <person name="Takenaka M."/>
            <person name="Takezawa D."/>
            <person name="Tomogane H."/>
            <person name="Tsuzuki M."/>
            <person name="Ueda T."/>
            <person name="Umeda M."/>
            <person name="Ward J.M."/>
            <person name="Watanabe Y."/>
            <person name="Yazaki K."/>
            <person name="Yokoyama R."/>
            <person name="Yoshitake Y."/>
            <person name="Yotsui I."/>
            <person name="Zachgo S."/>
            <person name="Schmutz J."/>
        </authorList>
    </citation>
    <scope>NUCLEOTIDE SEQUENCE [LARGE SCALE GENOMIC DNA]</scope>
    <source>
        <strain evidence="2">Tak-1</strain>
    </source>
</reference>
<sequence length="62" mass="7127">MILNCLLIRLVHHHLDTNGIWSGSHKVVDARNSFKSWRNSPRMLELCKTTSINSEIVPRAVM</sequence>